<gene>
    <name evidence="1" type="ORF">DPX16_21293</name>
</gene>
<sequence length="151" mass="16853">MINFLKTAPKTQERTLRNRGALLRIAMYTTGETKVFKSIIRGISHVTNLSPSNICWKSSTQELQVQTSRSCIVGGSCEAFSSESSEKKEGPMDKPFFSTCCRSLIGCKECIDEWTSSHTYCPKCRADDLEDCIHEVTGLTEALATLEKLFL</sequence>
<proteinExistence type="predicted"/>
<comment type="caution">
    <text evidence="1">The sequence shown here is derived from an EMBL/GenBank/DDBJ whole genome shotgun (WGS) entry which is preliminary data.</text>
</comment>
<dbReference type="EMBL" id="RJVU01056427">
    <property type="protein sequence ID" value="ROK54654.1"/>
    <property type="molecule type" value="Genomic_DNA"/>
</dbReference>
<evidence type="ECO:0000313" key="1">
    <source>
        <dbReference type="EMBL" id="ROK54654.1"/>
    </source>
</evidence>
<reference evidence="1 2" key="1">
    <citation type="submission" date="2018-10" db="EMBL/GenBank/DDBJ databases">
        <title>Genome assembly for a Yunnan-Guizhou Plateau 3E fish, Anabarilius grahami (Regan), and its evolutionary and genetic applications.</title>
        <authorList>
            <person name="Jiang W."/>
        </authorList>
    </citation>
    <scope>NUCLEOTIDE SEQUENCE [LARGE SCALE GENOMIC DNA]</scope>
    <source>
        <strain evidence="1">AG-KIZ</strain>
        <tissue evidence="1">Muscle</tissue>
    </source>
</reference>
<dbReference type="Proteomes" id="UP000281406">
    <property type="component" value="Unassembled WGS sequence"/>
</dbReference>
<organism evidence="1 2">
    <name type="scientific">Anabarilius grahami</name>
    <name type="common">Kanglang fish</name>
    <name type="synonym">Barilius grahami</name>
    <dbReference type="NCBI Taxonomy" id="495550"/>
    <lineage>
        <taxon>Eukaryota</taxon>
        <taxon>Metazoa</taxon>
        <taxon>Chordata</taxon>
        <taxon>Craniata</taxon>
        <taxon>Vertebrata</taxon>
        <taxon>Euteleostomi</taxon>
        <taxon>Actinopterygii</taxon>
        <taxon>Neopterygii</taxon>
        <taxon>Teleostei</taxon>
        <taxon>Ostariophysi</taxon>
        <taxon>Cypriniformes</taxon>
        <taxon>Xenocyprididae</taxon>
        <taxon>Xenocypridinae</taxon>
        <taxon>Xenocypridinae incertae sedis</taxon>
        <taxon>Anabarilius</taxon>
    </lineage>
</organism>
<evidence type="ECO:0000313" key="2">
    <source>
        <dbReference type="Proteomes" id="UP000281406"/>
    </source>
</evidence>
<dbReference type="OrthoDB" id="8929563at2759"/>
<keyword evidence="2" id="KW-1185">Reference proteome</keyword>
<name>A0A3N0XZR8_ANAGA</name>
<accession>A0A3N0XZR8</accession>
<protein>
    <submittedName>
        <fullName evidence="1">Uncharacterized protein</fullName>
    </submittedName>
</protein>
<dbReference type="AlphaFoldDB" id="A0A3N0XZR8"/>